<dbReference type="GO" id="GO:0005524">
    <property type="term" value="F:ATP binding"/>
    <property type="evidence" value="ECO:0007669"/>
    <property type="project" value="UniProtKB-KW"/>
</dbReference>
<name>A0A7Z7AUN0_9EURY</name>
<dbReference type="Proteomes" id="UP000199259">
    <property type="component" value="Unassembled WGS sequence"/>
</dbReference>
<dbReference type="PANTHER" id="PTHR42282">
    <property type="entry name" value="PANTOATE KINASE-RELATED"/>
    <property type="match status" value="1"/>
</dbReference>
<comment type="caution">
    <text evidence="3">The sequence shown here is derived from an EMBL/GenBank/DDBJ whole genome shotgun (WGS) entry which is preliminary data.</text>
</comment>
<evidence type="ECO:0000313" key="3">
    <source>
        <dbReference type="EMBL" id="SDF35007.1"/>
    </source>
</evidence>
<proteinExistence type="inferred from homology"/>
<evidence type="ECO:0000259" key="2">
    <source>
        <dbReference type="Pfam" id="PF00288"/>
    </source>
</evidence>
<dbReference type="OrthoDB" id="85822at2157"/>
<dbReference type="SUPFAM" id="SSF54211">
    <property type="entry name" value="Ribosomal protein S5 domain 2-like"/>
    <property type="match status" value="1"/>
</dbReference>
<comment type="pathway">
    <text evidence="1">Cofactor biosynthesis; coenzyme A biosynthesis.</text>
</comment>
<accession>A0A7Z7AUN0</accession>
<comment type="function">
    <text evidence="1">Phosphorylates (R)-pantoate to form (R)-4-phosphopantoate in the CoA biosynthesis pathway.</text>
</comment>
<feature type="domain" description="GHMP kinase N-terminal" evidence="2">
    <location>
        <begin position="83"/>
        <end position="153"/>
    </location>
</feature>
<dbReference type="RefSeq" id="WP_091708270.1">
    <property type="nucleotide sequence ID" value="NZ_FNCA01000001.1"/>
</dbReference>
<keyword evidence="1 3" id="KW-0418">Kinase</keyword>
<evidence type="ECO:0000313" key="4">
    <source>
        <dbReference type="Proteomes" id="UP000199259"/>
    </source>
</evidence>
<dbReference type="Gene3D" id="3.30.230.10">
    <property type="match status" value="1"/>
</dbReference>
<comment type="catalytic activity">
    <reaction evidence="1">
        <text>(R)-pantoate + ATP = (R)-4-phosphopantoate + ADP + H(+)</text>
        <dbReference type="Rhea" id="RHEA:28246"/>
        <dbReference type="ChEBI" id="CHEBI:15378"/>
        <dbReference type="ChEBI" id="CHEBI:15980"/>
        <dbReference type="ChEBI" id="CHEBI:30616"/>
        <dbReference type="ChEBI" id="CHEBI:61294"/>
        <dbReference type="ChEBI" id="CHEBI:456216"/>
        <dbReference type="EC" id="2.7.1.169"/>
    </reaction>
</comment>
<dbReference type="EC" id="2.7.1.169" evidence="1"/>
<organism evidence="3 4">
    <name type="scientific">Methanolobus vulcani</name>
    <dbReference type="NCBI Taxonomy" id="38026"/>
    <lineage>
        <taxon>Archaea</taxon>
        <taxon>Methanobacteriati</taxon>
        <taxon>Methanobacteriota</taxon>
        <taxon>Stenosarchaea group</taxon>
        <taxon>Methanomicrobia</taxon>
        <taxon>Methanosarcinales</taxon>
        <taxon>Methanosarcinaceae</taxon>
        <taxon>Methanolobus</taxon>
    </lineage>
</organism>
<dbReference type="InterPro" id="IPR012043">
    <property type="entry name" value="PoK"/>
</dbReference>
<keyword evidence="1" id="KW-0808">Transferase</keyword>
<keyword evidence="1" id="KW-0067">ATP-binding</keyword>
<gene>
    <name evidence="3" type="ORF">SAMN04488589_0430</name>
</gene>
<dbReference type="PANTHER" id="PTHR42282:SF1">
    <property type="entry name" value="PANTOATE KINASE"/>
    <property type="match status" value="1"/>
</dbReference>
<reference evidence="3 4" key="1">
    <citation type="submission" date="2016-10" db="EMBL/GenBank/DDBJ databases">
        <authorList>
            <person name="Varghese N."/>
            <person name="Submissions S."/>
        </authorList>
    </citation>
    <scope>NUCLEOTIDE SEQUENCE [LARGE SCALE GENOMIC DNA]</scope>
    <source>
        <strain evidence="3 4">PL 12/M</strain>
    </source>
</reference>
<dbReference type="EMBL" id="FNCA01000001">
    <property type="protein sequence ID" value="SDF35007.1"/>
    <property type="molecule type" value="Genomic_DNA"/>
</dbReference>
<protein>
    <recommendedName>
        <fullName evidence="1">Pantoate kinase</fullName>
        <shortName evidence="1">PoK</shortName>
        <ecNumber evidence="1">2.7.1.169</ecNumber>
    </recommendedName>
</protein>
<dbReference type="UniPathway" id="UPA00241"/>
<dbReference type="InterPro" id="IPR020568">
    <property type="entry name" value="Ribosomal_Su5_D2-typ_SF"/>
</dbReference>
<dbReference type="AlphaFoldDB" id="A0A7Z7AUN0"/>
<dbReference type="PIRSF" id="PIRSF016896">
    <property type="entry name" value="GHMP_arc_MJ0969"/>
    <property type="match status" value="1"/>
</dbReference>
<keyword evidence="1" id="KW-0173">Coenzyme A biosynthesis</keyword>
<comment type="similarity">
    <text evidence="1">Belongs to the GHMP kinase family. PoK subfamily.</text>
</comment>
<keyword evidence="4" id="KW-1185">Reference proteome</keyword>
<dbReference type="Pfam" id="PF00288">
    <property type="entry name" value="GHMP_kinases_N"/>
    <property type="match status" value="1"/>
</dbReference>
<dbReference type="HAMAP" id="MF_02223">
    <property type="entry name" value="Pantoate_kinase"/>
    <property type="match status" value="1"/>
</dbReference>
<dbReference type="GO" id="GO:0015937">
    <property type="term" value="P:coenzyme A biosynthetic process"/>
    <property type="evidence" value="ECO:0007669"/>
    <property type="project" value="UniProtKB-UniRule"/>
</dbReference>
<sequence>MQSESVDDTQTARAFAPAHITGFFQIHDQNDPMKKGSTGCGVVLDGGVYTTVTAGKEIDNTKIFLNGEKVAGHTSKTVVESMTEYPVKVESISDIPIECGFGASGAGALGTAYALNHALSLEYTSTRLNDIAHVAEVRNGSGLGDVAGQVHGGILVRMTPGAPSIIQTDQIPTREREVCCVVLGKLSTSSVLGDKYMVKNINAAGKEAMKKLMQKPTASNFMLCSREFTMNTGLAEDKIIDVIEAAENAGVIASQAMLGNAVFSVPSVTCAPELVSIFSEFGEVLRFRIRTGSIRIV</sequence>
<keyword evidence="1" id="KW-0547">Nucleotide-binding</keyword>
<dbReference type="GO" id="GO:0016301">
    <property type="term" value="F:kinase activity"/>
    <property type="evidence" value="ECO:0007669"/>
    <property type="project" value="UniProtKB-UniRule"/>
</dbReference>
<dbReference type="InterPro" id="IPR006204">
    <property type="entry name" value="GHMP_kinase_N_dom"/>
</dbReference>
<dbReference type="InterPro" id="IPR014721">
    <property type="entry name" value="Ribsml_uS5_D2-typ_fold_subgr"/>
</dbReference>
<evidence type="ECO:0000256" key="1">
    <source>
        <dbReference type="HAMAP-Rule" id="MF_02223"/>
    </source>
</evidence>